<feature type="chain" id="PRO_5028963312" description="Glycosyl hydrolase catalytic core" evidence="1">
    <location>
        <begin position="23"/>
        <end position="419"/>
    </location>
</feature>
<dbReference type="EMBL" id="CP060394">
    <property type="protein sequence ID" value="QNI30603.1"/>
    <property type="molecule type" value="Genomic_DNA"/>
</dbReference>
<organism evidence="2 3">
    <name type="scientific">Alloacidobacterium dinghuense</name>
    <dbReference type="NCBI Taxonomy" id="2763107"/>
    <lineage>
        <taxon>Bacteria</taxon>
        <taxon>Pseudomonadati</taxon>
        <taxon>Acidobacteriota</taxon>
        <taxon>Terriglobia</taxon>
        <taxon>Terriglobales</taxon>
        <taxon>Acidobacteriaceae</taxon>
        <taxon>Alloacidobacterium</taxon>
    </lineage>
</organism>
<dbReference type="Gene3D" id="3.20.20.80">
    <property type="entry name" value="Glycosidases"/>
    <property type="match status" value="1"/>
</dbReference>
<keyword evidence="3" id="KW-1185">Reference proteome</keyword>
<dbReference type="AlphaFoldDB" id="A0A7G8BDI3"/>
<protein>
    <recommendedName>
        <fullName evidence="4">Glycosyl hydrolase catalytic core</fullName>
    </recommendedName>
</protein>
<dbReference type="InterPro" id="IPR017853">
    <property type="entry name" value="GH"/>
</dbReference>
<keyword evidence="1" id="KW-0732">Signal</keyword>
<accession>A0A7G8BDI3</accession>
<evidence type="ECO:0000256" key="1">
    <source>
        <dbReference type="SAM" id="SignalP"/>
    </source>
</evidence>
<evidence type="ECO:0008006" key="4">
    <source>
        <dbReference type="Google" id="ProtNLM"/>
    </source>
</evidence>
<dbReference type="SUPFAM" id="SSF51445">
    <property type="entry name" value="(Trans)glycosidases"/>
    <property type="match status" value="1"/>
</dbReference>
<gene>
    <name evidence="2" type="ORF">H7849_15830</name>
</gene>
<evidence type="ECO:0000313" key="3">
    <source>
        <dbReference type="Proteomes" id="UP000515312"/>
    </source>
</evidence>
<dbReference type="KEGG" id="adin:H7849_15830"/>
<name>A0A7G8BDI3_9BACT</name>
<dbReference type="RefSeq" id="WP_186740602.1">
    <property type="nucleotide sequence ID" value="NZ_CP060394.1"/>
</dbReference>
<dbReference type="Proteomes" id="UP000515312">
    <property type="component" value="Chromosome"/>
</dbReference>
<proteinExistence type="predicted"/>
<sequence>MFRKKLVVSFFCFALAVLPSSAQEQAIQADTLVDSVGVNTHLAYTNTNYFQKYQQVISALKAAGIRHIRDGYYNWPTGNQMYTIHWGIAAAGIHTEYVVAYDPLLTTADLQNFQSLARDMESIEGPNEYDDQKNSQWATQLTSFLPTLQLAGAALNVPVLGPSLTQQASYSALGNIVPYITYNNLHIYFGGRNPGTNGWGSTNAQGHSYGSIAWWLDNANTNAPGVPAIVTESGYMQAPTTTKPYTVTNAVASAYTIQTIFEMMTQGILRTYMYELMDDPSSPMYGLMTSTLSAKPSYTSIKSLTNYLSDPGAPFTPGRLTYSLTGTTANVHHLLLQKRDGSFYLALWLNASIYNPATNAPISVPPQTVHLTLDSAHGVQSCFWVDQNGAPHTMNENLTYAFSLNVTPTVTLVKVISTN</sequence>
<evidence type="ECO:0000313" key="2">
    <source>
        <dbReference type="EMBL" id="QNI30603.1"/>
    </source>
</evidence>
<reference evidence="2 3" key="1">
    <citation type="submission" date="2020-08" db="EMBL/GenBank/DDBJ databases">
        <title>Edaphobacter telluris sp. nov. and Acidobacterium dinghuensis sp. nov., two acidobacteria isolated from forest soil.</title>
        <authorList>
            <person name="Fu J."/>
            <person name="Qiu L."/>
        </authorList>
    </citation>
    <scope>NUCLEOTIDE SEQUENCE [LARGE SCALE GENOMIC DNA]</scope>
    <source>
        <strain evidence="2">4Y35</strain>
    </source>
</reference>
<feature type="signal peptide" evidence="1">
    <location>
        <begin position="1"/>
        <end position="22"/>
    </location>
</feature>